<dbReference type="AlphaFoldDB" id="A0A3S9PAY0"/>
<feature type="compositionally biased region" description="Low complexity" evidence="1">
    <location>
        <begin position="764"/>
        <end position="776"/>
    </location>
</feature>
<keyword evidence="5" id="KW-1185">Reference proteome</keyword>
<gene>
    <name evidence="4" type="ORF">EI427_24410</name>
</gene>
<dbReference type="RefSeq" id="WP_126619998.1">
    <property type="nucleotide sequence ID" value="NZ_CP034563.1"/>
</dbReference>
<evidence type="ECO:0000256" key="1">
    <source>
        <dbReference type="SAM" id="MobiDB-lite"/>
    </source>
</evidence>
<dbReference type="OrthoDB" id="901313at2"/>
<feature type="signal peptide" evidence="2">
    <location>
        <begin position="1"/>
        <end position="18"/>
    </location>
</feature>
<protein>
    <submittedName>
        <fullName evidence="4">T9SS type A sorting domain-containing protein</fullName>
    </submittedName>
</protein>
<accession>A0A3S9PAY0</accession>
<evidence type="ECO:0000313" key="5">
    <source>
        <dbReference type="Proteomes" id="UP000267268"/>
    </source>
</evidence>
<dbReference type="Gene3D" id="2.60.120.260">
    <property type="entry name" value="Galactose-binding domain-like"/>
    <property type="match status" value="4"/>
</dbReference>
<name>A0A3S9PAY0_9BACT</name>
<dbReference type="InterPro" id="IPR026444">
    <property type="entry name" value="Secre_tail"/>
</dbReference>
<dbReference type="Proteomes" id="UP000267268">
    <property type="component" value="Chromosome 2"/>
</dbReference>
<feature type="chain" id="PRO_5019091591" evidence="2">
    <location>
        <begin position="19"/>
        <end position="843"/>
    </location>
</feature>
<sequence>MKKNLTAILLFFCSIAFAQNTVYQNNFDVYTSQEDMVEQGDFILQELQDLADEQEVTLVIGEEDGNKFISFDTPGATTSKNTNIRSTEEINFKAGVTYTLTAKARGPFARGLRIINTTTNGPAFSEANYNARNDETLRAEWYEHSLEFTPEADFIGIVAMFRGWNSTLDIDDILLVDNQEAVEEEEEVEEETPVEEPVFYLYQNDFAAYSENESLIDGDFKLDVFQLPELERTLETVIDQQDDNQFLQLQIIDAAASANTLVSVMQDIQVKAGIEYTLNIKTRGAFRRDIRILEKDNGVMFESDEYNATNDATLTTTWYQHTLVFTPETDFTAQVSVLRLYYGSLDIDDIMLSTTSEDALNQETPLDPDALYHNNFASYTVDQDLNADNLFSFVAIDNEDGERTLTAIDNNGNKVLKFDTPNTTIKSNTNIIVDQEIQLVQGRKYMYSAITKGKFDRDLKVFDTETNEAIISSENYNAGNDDIVGAEWHEQMVEFTAEADLTVQLVITRKWNGLLEVDDIKLVEVPLEEETEIDTEAIYHNNFAGYDEETLITSDFDFVKVEQEDTERTIVSEIQDNNNFLRFDTPSATGDATTYIYTVMDFEFKAGTTYTLSARTRGQYMRGLKVLNSTGNTIVFENRGHNAGTAEVASNEWYTDMLVFTPETDFTGKLAVNRDTNGILDIDDLLLSSFIEEEEETPVDEEEEEETPVDEEEEEETPVDEEEEEETPVDEEEEEETPVDEEEEEETPVDGEVTAIDPAQNSLVSVYPSPTTSSVTVDTGNEQIVSIVIANSTGKIVQKLSTNLNSQGSTLSFKLNNALNNGVYIIKINCVNNQFTKRVVLNR</sequence>
<reference evidence="4 5" key="1">
    <citation type="submission" date="2018-12" db="EMBL/GenBank/DDBJ databases">
        <title>Flammeovirga pectinis sp. nov., isolated from the gut of the Korean scallop, Patinopecten yessoensis.</title>
        <authorList>
            <person name="Bae J.-W."/>
            <person name="Jeong Y.-S."/>
            <person name="Kang W."/>
        </authorList>
    </citation>
    <scope>NUCLEOTIDE SEQUENCE [LARGE SCALE GENOMIC DNA]</scope>
    <source>
        <strain evidence="4 5">L12M1</strain>
    </source>
</reference>
<organism evidence="4 5">
    <name type="scientific">Flammeovirga pectinis</name>
    <dbReference type="NCBI Taxonomy" id="2494373"/>
    <lineage>
        <taxon>Bacteria</taxon>
        <taxon>Pseudomonadati</taxon>
        <taxon>Bacteroidota</taxon>
        <taxon>Cytophagia</taxon>
        <taxon>Cytophagales</taxon>
        <taxon>Flammeovirgaceae</taxon>
        <taxon>Flammeovirga</taxon>
    </lineage>
</organism>
<dbReference type="EMBL" id="CP034563">
    <property type="protein sequence ID" value="AZQ65358.1"/>
    <property type="molecule type" value="Genomic_DNA"/>
</dbReference>
<keyword evidence="2" id="KW-0732">Signal</keyword>
<evidence type="ECO:0000256" key="2">
    <source>
        <dbReference type="SAM" id="SignalP"/>
    </source>
</evidence>
<evidence type="ECO:0000259" key="3">
    <source>
        <dbReference type="Pfam" id="PF18962"/>
    </source>
</evidence>
<dbReference type="NCBIfam" id="TIGR04183">
    <property type="entry name" value="Por_Secre_tail"/>
    <property type="match status" value="1"/>
</dbReference>
<evidence type="ECO:0000313" key="4">
    <source>
        <dbReference type="EMBL" id="AZQ65358.1"/>
    </source>
</evidence>
<feature type="domain" description="Secretion system C-terminal sorting" evidence="3">
    <location>
        <begin position="766"/>
        <end position="840"/>
    </location>
</feature>
<dbReference type="Pfam" id="PF18962">
    <property type="entry name" value="Por_Secre_tail"/>
    <property type="match status" value="1"/>
</dbReference>
<feature type="compositionally biased region" description="Acidic residues" evidence="1">
    <location>
        <begin position="692"/>
        <end position="749"/>
    </location>
</feature>
<dbReference type="KEGG" id="fll:EI427_24410"/>
<feature type="region of interest" description="Disordered" evidence="1">
    <location>
        <begin position="692"/>
        <end position="776"/>
    </location>
</feature>
<proteinExistence type="predicted"/>